<dbReference type="PANTHER" id="PTHR10887:SF495">
    <property type="entry name" value="HELICASE SENATAXIN ISOFORM X1-RELATED"/>
    <property type="match status" value="1"/>
</dbReference>
<dbReference type="GO" id="GO:0001147">
    <property type="term" value="F:transcription termination site sequence-specific DNA binding"/>
    <property type="evidence" value="ECO:0007669"/>
    <property type="project" value="TreeGrafter"/>
</dbReference>
<dbReference type="GO" id="GO:0016604">
    <property type="term" value="C:nuclear body"/>
    <property type="evidence" value="ECO:0007669"/>
    <property type="project" value="TreeGrafter"/>
</dbReference>
<dbReference type="GO" id="GO:0006369">
    <property type="term" value="P:termination of RNA polymerase II transcription"/>
    <property type="evidence" value="ECO:0007669"/>
    <property type="project" value="TreeGrafter"/>
</dbReference>
<proteinExistence type="predicted"/>
<evidence type="ECO:0000256" key="1">
    <source>
        <dbReference type="ARBA" id="ARBA00022741"/>
    </source>
</evidence>
<dbReference type="InterPro" id="IPR045055">
    <property type="entry name" value="DNA2/NAM7-like"/>
</dbReference>
<dbReference type="GO" id="GO:0005694">
    <property type="term" value="C:chromosome"/>
    <property type="evidence" value="ECO:0007669"/>
    <property type="project" value="UniProtKB-ARBA"/>
</dbReference>
<dbReference type="InterPro" id="IPR041679">
    <property type="entry name" value="DNA2/NAM7-like_C"/>
</dbReference>
<organism evidence="7 8">
    <name type="scientific">Microctonus aethiopoides</name>
    <dbReference type="NCBI Taxonomy" id="144406"/>
    <lineage>
        <taxon>Eukaryota</taxon>
        <taxon>Metazoa</taxon>
        <taxon>Ecdysozoa</taxon>
        <taxon>Arthropoda</taxon>
        <taxon>Hexapoda</taxon>
        <taxon>Insecta</taxon>
        <taxon>Pterygota</taxon>
        <taxon>Neoptera</taxon>
        <taxon>Endopterygota</taxon>
        <taxon>Hymenoptera</taxon>
        <taxon>Apocrita</taxon>
        <taxon>Ichneumonoidea</taxon>
        <taxon>Braconidae</taxon>
        <taxon>Euphorinae</taxon>
        <taxon>Microctonus</taxon>
    </lineage>
</organism>
<dbReference type="CDD" id="cd18042">
    <property type="entry name" value="DEXXQc_SETX"/>
    <property type="match status" value="1"/>
</dbReference>
<dbReference type="GO" id="GO:0004386">
    <property type="term" value="F:helicase activity"/>
    <property type="evidence" value="ECO:0007669"/>
    <property type="project" value="UniProtKB-KW"/>
</dbReference>
<gene>
    <name evidence="7" type="ORF">PV328_000582</name>
</gene>
<dbReference type="Gene3D" id="3.40.50.300">
    <property type="entry name" value="P-loop containing nucleotide triphosphate hydrolases"/>
    <property type="match status" value="3"/>
</dbReference>
<dbReference type="Proteomes" id="UP001168990">
    <property type="component" value="Unassembled WGS sequence"/>
</dbReference>
<keyword evidence="4" id="KW-0067">ATP-binding</keyword>
<protein>
    <submittedName>
        <fullName evidence="7">Uncharacterized protein</fullName>
    </submittedName>
</protein>
<dbReference type="GO" id="GO:0005524">
    <property type="term" value="F:ATP binding"/>
    <property type="evidence" value="ECO:0007669"/>
    <property type="project" value="UniProtKB-KW"/>
</dbReference>
<evidence type="ECO:0000256" key="3">
    <source>
        <dbReference type="ARBA" id="ARBA00022806"/>
    </source>
</evidence>
<dbReference type="Pfam" id="PF13086">
    <property type="entry name" value="AAA_11"/>
    <property type="match status" value="2"/>
</dbReference>
<feature type="domain" description="DNA2/NAM7 helicase helicase" evidence="5">
    <location>
        <begin position="247"/>
        <end position="360"/>
    </location>
</feature>
<evidence type="ECO:0000259" key="6">
    <source>
        <dbReference type="Pfam" id="PF13087"/>
    </source>
</evidence>
<keyword evidence="1" id="KW-0547">Nucleotide-binding</keyword>
<dbReference type="FunFam" id="3.40.50.300:FF:000326">
    <property type="entry name" value="P-loop containing nucleoside triphosphate hydrolase"/>
    <property type="match status" value="1"/>
</dbReference>
<dbReference type="Pfam" id="PF13087">
    <property type="entry name" value="AAA_12"/>
    <property type="match status" value="1"/>
</dbReference>
<keyword evidence="3" id="KW-0347">Helicase</keyword>
<evidence type="ECO:0000313" key="7">
    <source>
        <dbReference type="EMBL" id="KAK0176450.1"/>
    </source>
</evidence>
<feature type="domain" description="DNA2/NAM7 helicase-like C-terminal" evidence="6">
    <location>
        <begin position="456"/>
        <end position="645"/>
    </location>
</feature>
<keyword evidence="2" id="KW-0378">Hydrolase</keyword>
<dbReference type="PANTHER" id="PTHR10887">
    <property type="entry name" value="DNA2/NAM7 HELICASE FAMILY"/>
    <property type="match status" value="1"/>
</dbReference>
<dbReference type="CDD" id="cd18808">
    <property type="entry name" value="SF1_C_Upf1"/>
    <property type="match status" value="1"/>
</dbReference>
<dbReference type="AlphaFoldDB" id="A0AA39FVX9"/>
<dbReference type="GO" id="GO:0016787">
    <property type="term" value="F:hydrolase activity"/>
    <property type="evidence" value="ECO:0007669"/>
    <property type="project" value="UniProtKB-KW"/>
</dbReference>
<dbReference type="InterPro" id="IPR047187">
    <property type="entry name" value="SF1_C_Upf1"/>
</dbReference>
<keyword evidence="8" id="KW-1185">Reference proteome</keyword>
<reference evidence="7" key="2">
    <citation type="submission" date="2023-03" db="EMBL/GenBank/DDBJ databases">
        <authorList>
            <person name="Inwood S.N."/>
            <person name="Skelly J.G."/>
            <person name="Guhlin J."/>
            <person name="Harrop T.W.R."/>
            <person name="Goldson S.G."/>
            <person name="Dearden P.K."/>
        </authorList>
    </citation>
    <scope>NUCLEOTIDE SEQUENCE</scope>
    <source>
        <strain evidence="7">Irish</strain>
        <tissue evidence="7">Whole body</tissue>
    </source>
</reference>
<name>A0AA39FVX9_9HYME</name>
<sequence>MSWKDNVNESIRDKFLNRIFQWKPKWLKDDEYNNLPPSIVIDTKKLKPTLSFYESYHEYYDIMKPLLILEFWSQLKNDYDNEVEKKSVEGSVISVSYDYVSTTYSEFTSDNINYNFQLEVILPSKVFKKENKHPVRGDLVIFKSPYNAEELFAYVGQLEDKEEKINNEQMTILVYYLITKPIILKSKWKLQIKSITTISSHVTLFKSLQNIPQSSLESLILRPNIDEYELSPLDKTKFPPLLITEDNLNSKQLEVIARIKNTVEENTAKISLIQGPPGTGKSQVIVNIIASLFIEKSVDRILVCAHSNQAIDEVVSRLLKLKKIFHANQITFSVVRIGQEDKMNDLAKDITPSAIVRNRMVFSTIEYQQTLERNTLTEAQVIASTLTSCCSSQMKSIFGSDGLIIPVCLVDEAGQATELATTAPLILGVQNLILVGDTKQLRPTVLSMKAAELGFDTTLFARAEKIFARDKSRNPIIMLDTQYRMVNSIAYWPNRYFYNGAIQNGPIVYPELCVAPYKLLNHNSLQDNGVYSNYGEAKLIINLIYTIVTEANLGDGISIGIITPYKKQKQLITILMEKKFECVSEEIQSKIKTFDVNTVDSFQGSERDVIIISCVRSRGIGFLNDPNRLCVSLTRAKRCLIICGNFSTFEKNPMWRNLIYNAKSRGIHASINYNIDVKDLKKIVIQD</sequence>
<accession>A0AA39FVX9</accession>
<comment type="caution">
    <text evidence="7">The sequence shown here is derived from an EMBL/GenBank/DDBJ whole genome shotgun (WGS) entry which is preliminary data.</text>
</comment>
<dbReference type="SUPFAM" id="SSF52540">
    <property type="entry name" value="P-loop containing nucleoside triphosphate hydrolases"/>
    <property type="match status" value="1"/>
</dbReference>
<evidence type="ECO:0000256" key="4">
    <source>
        <dbReference type="ARBA" id="ARBA00022840"/>
    </source>
</evidence>
<reference evidence="7" key="1">
    <citation type="journal article" date="2023" name="bioRxiv">
        <title>Scaffold-level genome assemblies of two parasitoid biocontrol wasps reveal the parthenogenesis mechanism and an associated novel virus.</title>
        <authorList>
            <person name="Inwood S."/>
            <person name="Skelly J."/>
            <person name="Guhlin J."/>
            <person name="Harrop T."/>
            <person name="Goldson S."/>
            <person name="Dearden P."/>
        </authorList>
    </citation>
    <scope>NUCLEOTIDE SEQUENCE</scope>
    <source>
        <strain evidence="7">Irish</strain>
        <tissue evidence="7">Whole body</tissue>
    </source>
</reference>
<evidence type="ECO:0000313" key="8">
    <source>
        <dbReference type="Proteomes" id="UP001168990"/>
    </source>
</evidence>
<dbReference type="InterPro" id="IPR041677">
    <property type="entry name" value="DNA2/NAM7_AAA_11"/>
</dbReference>
<dbReference type="InterPro" id="IPR027417">
    <property type="entry name" value="P-loop_NTPase"/>
</dbReference>
<evidence type="ECO:0000256" key="2">
    <source>
        <dbReference type="ARBA" id="ARBA00022801"/>
    </source>
</evidence>
<dbReference type="EMBL" id="JAQQBS010000001">
    <property type="protein sequence ID" value="KAK0176450.1"/>
    <property type="molecule type" value="Genomic_DNA"/>
</dbReference>
<feature type="domain" description="DNA2/NAM7 helicase helicase" evidence="5">
    <location>
        <begin position="367"/>
        <end position="447"/>
    </location>
</feature>
<evidence type="ECO:0000259" key="5">
    <source>
        <dbReference type="Pfam" id="PF13086"/>
    </source>
</evidence>